<dbReference type="GO" id="GO:0005113">
    <property type="term" value="F:patched binding"/>
    <property type="evidence" value="ECO:0007669"/>
    <property type="project" value="TreeGrafter"/>
</dbReference>
<evidence type="ECO:0000313" key="4">
    <source>
        <dbReference type="Proteomes" id="UP000791440"/>
    </source>
</evidence>
<organism evidence="3 4">
    <name type="scientific">Manduca sexta</name>
    <name type="common">Tobacco hawkmoth</name>
    <name type="synonym">Tobacco hornworm</name>
    <dbReference type="NCBI Taxonomy" id="7130"/>
    <lineage>
        <taxon>Eukaryota</taxon>
        <taxon>Metazoa</taxon>
        <taxon>Ecdysozoa</taxon>
        <taxon>Arthropoda</taxon>
        <taxon>Hexapoda</taxon>
        <taxon>Insecta</taxon>
        <taxon>Pterygota</taxon>
        <taxon>Neoptera</taxon>
        <taxon>Endopterygota</taxon>
        <taxon>Lepidoptera</taxon>
        <taxon>Glossata</taxon>
        <taxon>Ditrysia</taxon>
        <taxon>Bombycoidea</taxon>
        <taxon>Sphingidae</taxon>
        <taxon>Sphinginae</taxon>
        <taxon>Sphingini</taxon>
        <taxon>Manduca</taxon>
    </lineage>
</organism>
<evidence type="ECO:0000313" key="3">
    <source>
        <dbReference type="EMBL" id="KAG6448706.1"/>
    </source>
</evidence>
<keyword evidence="4" id="KW-1185">Reference proteome</keyword>
<dbReference type="GO" id="GO:0005930">
    <property type="term" value="C:axoneme"/>
    <property type="evidence" value="ECO:0007669"/>
    <property type="project" value="TreeGrafter"/>
</dbReference>
<gene>
    <name evidence="3" type="ORF">O3G_MSEX005657</name>
</gene>
<dbReference type="InterPro" id="IPR028784">
    <property type="entry name" value="BBS1"/>
</dbReference>
<dbReference type="InterPro" id="IPR036322">
    <property type="entry name" value="WD40_repeat_dom_sf"/>
</dbReference>
<dbReference type="InterPro" id="IPR015943">
    <property type="entry name" value="WD40/YVTN_repeat-like_dom_sf"/>
</dbReference>
<dbReference type="Gene3D" id="2.130.10.10">
    <property type="entry name" value="YVTN repeat-like/Quinoprotein amine dehydrogenase"/>
    <property type="match status" value="1"/>
</dbReference>
<dbReference type="GO" id="GO:1905515">
    <property type="term" value="P:non-motile cilium assembly"/>
    <property type="evidence" value="ECO:0007669"/>
    <property type="project" value="InterPro"/>
</dbReference>
<dbReference type="Pfam" id="PF23304">
    <property type="entry name" value="GAE_BBS1"/>
    <property type="match status" value="1"/>
</dbReference>
<dbReference type="OrthoDB" id="10259809at2759"/>
<comment type="caution">
    <text evidence="3">The sequence shown here is derived from an EMBL/GenBank/DDBJ whole genome shotgun (WGS) entry which is preliminary data.</text>
</comment>
<name>A0A921Z0G7_MANSE</name>
<sequence length="624" mass="69171">MVTITRWLDVEVGTGDVGLNTLPANLALLDLQNDNEFKLVVGDLGRGDEGPKLKVFKGAMQTADMLLPDLPLAIAGFYANEVVPRSTPLIAVAFSSCVYIYRNMKPFFKYYLPSIELSTLEMDVWNQLADPNNHSTEALTIISETLKTIPDKILSMQSRNFLSLTPDEQLEYLEQKSETPTWKPPEIVCLTTLKLSSVERYSASCLVVGTEDGDVIVLDPQTLTQLSQAKLSSVKKTPYQMVATGLYNVDYRITVATREKSVCILKRDWTEGRLLFSTQDHIIAIEVVTSDNSIMVICTDNTMSCYTRKGKKMWCVTLEHRPVAMTTVPVMHLGVTLIGVALASGHVHLYEGKARVDTIFVRDVVSVMKFGRLGQEEHVLIIVSGSGNLMLKILKRTADFNSHSAGVEMSPSVAAGQKPWLIPKKSKLFLEQSMRERENALSMHETFQFELNKLRLLTAKTLLDAHAKSENSVGAGAMELLRLTAEVEGLGPVFRITLMVENTSSDKAVIGLAILFHVHTANYKVTKPYIKIPLLSPGGKLKFPTKIEEVFEDNINPDVFFRPVTGEGGERSLVKILLLKEERRTPVLAAIVQMPPTDPLMLPFDKLQAAGGFQEGTEWDVGGK</sequence>
<protein>
    <recommendedName>
        <fullName evidence="5">Bardet-Biedl syndrome 1</fullName>
    </recommendedName>
</protein>
<dbReference type="InterPro" id="IPR056419">
    <property type="entry name" value="GAE_BBS1"/>
</dbReference>
<dbReference type="AlphaFoldDB" id="A0A921Z0G7"/>
<feature type="domain" description="Bardet-Biedl syndrome 1 protein GAE" evidence="2">
    <location>
        <begin position="481"/>
        <end position="597"/>
    </location>
</feature>
<dbReference type="EMBL" id="JH668360">
    <property type="protein sequence ID" value="KAG6448706.1"/>
    <property type="molecule type" value="Genomic_DNA"/>
</dbReference>
<dbReference type="SUPFAM" id="SSF50978">
    <property type="entry name" value="WD40 repeat-like"/>
    <property type="match status" value="1"/>
</dbReference>
<dbReference type="PANTHER" id="PTHR20870">
    <property type="entry name" value="BARDET-BIEDL SYNDROME 1 PROTEIN"/>
    <property type="match status" value="1"/>
</dbReference>
<feature type="domain" description="Bardet-Biedl syndrome 1 N-terminal" evidence="1">
    <location>
        <begin position="7"/>
        <end position="266"/>
    </location>
</feature>
<dbReference type="GO" id="GO:0061512">
    <property type="term" value="P:protein localization to cilium"/>
    <property type="evidence" value="ECO:0007669"/>
    <property type="project" value="TreeGrafter"/>
</dbReference>
<evidence type="ECO:0000259" key="1">
    <source>
        <dbReference type="Pfam" id="PF14779"/>
    </source>
</evidence>
<dbReference type="Pfam" id="PF14779">
    <property type="entry name" value="BBS1"/>
    <property type="match status" value="1"/>
</dbReference>
<reference evidence="3" key="1">
    <citation type="journal article" date="2016" name="Insect Biochem. Mol. Biol.">
        <title>Multifaceted biological insights from a draft genome sequence of the tobacco hornworm moth, Manduca sexta.</title>
        <authorList>
            <person name="Kanost M.R."/>
            <person name="Arrese E.L."/>
            <person name="Cao X."/>
            <person name="Chen Y.R."/>
            <person name="Chellapilla S."/>
            <person name="Goldsmith M.R."/>
            <person name="Grosse-Wilde E."/>
            <person name="Heckel D.G."/>
            <person name="Herndon N."/>
            <person name="Jiang H."/>
            <person name="Papanicolaou A."/>
            <person name="Qu J."/>
            <person name="Soulages J.L."/>
            <person name="Vogel H."/>
            <person name="Walters J."/>
            <person name="Waterhouse R.M."/>
            <person name="Ahn S.J."/>
            <person name="Almeida F.C."/>
            <person name="An C."/>
            <person name="Aqrawi P."/>
            <person name="Bretschneider A."/>
            <person name="Bryant W.B."/>
            <person name="Bucks S."/>
            <person name="Chao H."/>
            <person name="Chevignon G."/>
            <person name="Christen J.M."/>
            <person name="Clarke D.F."/>
            <person name="Dittmer N.T."/>
            <person name="Ferguson L.C.F."/>
            <person name="Garavelou S."/>
            <person name="Gordon K.H.J."/>
            <person name="Gunaratna R.T."/>
            <person name="Han Y."/>
            <person name="Hauser F."/>
            <person name="He Y."/>
            <person name="Heidel-Fischer H."/>
            <person name="Hirsh A."/>
            <person name="Hu Y."/>
            <person name="Jiang H."/>
            <person name="Kalra D."/>
            <person name="Klinner C."/>
            <person name="Konig C."/>
            <person name="Kovar C."/>
            <person name="Kroll A.R."/>
            <person name="Kuwar S.S."/>
            <person name="Lee S.L."/>
            <person name="Lehman R."/>
            <person name="Li K."/>
            <person name="Li Z."/>
            <person name="Liang H."/>
            <person name="Lovelace S."/>
            <person name="Lu Z."/>
            <person name="Mansfield J.H."/>
            <person name="McCulloch K.J."/>
            <person name="Mathew T."/>
            <person name="Morton B."/>
            <person name="Muzny D.M."/>
            <person name="Neunemann D."/>
            <person name="Ongeri F."/>
            <person name="Pauchet Y."/>
            <person name="Pu L.L."/>
            <person name="Pyrousis I."/>
            <person name="Rao X.J."/>
            <person name="Redding A."/>
            <person name="Roesel C."/>
            <person name="Sanchez-Gracia A."/>
            <person name="Schaack S."/>
            <person name="Shukla A."/>
            <person name="Tetreau G."/>
            <person name="Wang Y."/>
            <person name="Xiong G.H."/>
            <person name="Traut W."/>
            <person name="Walsh T.K."/>
            <person name="Worley K.C."/>
            <person name="Wu D."/>
            <person name="Wu W."/>
            <person name="Wu Y.Q."/>
            <person name="Zhang X."/>
            <person name="Zou Z."/>
            <person name="Zucker H."/>
            <person name="Briscoe A.D."/>
            <person name="Burmester T."/>
            <person name="Clem R.J."/>
            <person name="Feyereisen R."/>
            <person name="Grimmelikhuijzen C.J.P."/>
            <person name="Hamodrakas S.J."/>
            <person name="Hansson B.S."/>
            <person name="Huguet E."/>
            <person name="Jermiin L.S."/>
            <person name="Lan Q."/>
            <person name="Lehman H.K."/>
            <person name="Lorenzen M."/>
            <person name="Merzendorfer H."/>
            <person name="Michalopoulos I."/>
            <person name="Morton D.B."/>
            <person name="Muthukrishnan S."/>
            <person name="Oakeshott J.G."/>
            <person name="Palmer W."/>
            <person name="Park Y."/>
            <person name="Passarelli A.L."/>
            <person name="Rozas J."/>
            <person name="Schwartz L.M."/>
            <person name="Smith W."/>
            <person name="Southgate A."/>
            <person name="Vilcinskas A."/>
            <person name="Vogt R."/>
            <person name="Wang P."/>
            <person name="Werren J."/>
            <person name="Yu X.Q."/>
            <person name="Zhou J.J."/>
            <person name="Brown S.J."/>
            <person name="Scherer S.E."/>
            <person name="Richards S."/>
            <person name="Blissard G.W."/>
        </authorList>
    </citation>
    <scope>NUCLEOTIDE SEQUENCE</scope>
</reference>
<evidence type="ECO:0008006" key="5">
    <source>
        <dbReference type="Google" id="ProtNLM"/>
    </source>
</evidence>
<dbReference type="GO" id="GO:0005813">
    <property type="term" value="C:centrosome"/>
    <property type="evidence" value="ECO:0007669"/>
    <property type="project" value="TreeGrafter"/>
</dbReference>
<dbReference type="GO" id="GO:0005119">
    <property type="term" value="F:smoothened binding"/>
    <property type="evidence" value="ECO:0007669"/>
    <property type="project" value="TreeGrafter"/>
</dbReference>
<dbReference type="GO" id="GO:0034464">
    <property type="term" value="C:BBSome"/>
    <property type="evidence" value="ECO:0007669"/>
    <property type="project" value="InterPro"/>
</dbReference>
<evidence type="ECO:0000259" key="2">
    <source>
        <dbReference type="Pfam" id="PF23304"/>
    </source>
</evidence>
<dbReference type="InterPro" id="IPR032728">
    <property type="entry name" value="BBS1_N"/>
</dbReference>
<proteinExistence type="predicted"/>
<reference evidence="3" key="2">
    <citation type="submission" date="2020-12" db="EMBL/GenBank/DDBJ databases">
        <authorList>
            <person name="Kanost M."/>
        </authorList>
    </citation>
    <scope>NUCLEOTIDE SEQUENCE</scope>
</reference>
<dbReference type="PANTHER" id="PTHR20870:SF0">
    <property type="entry name" value="BARDET-BIEDL SYNDROME 1 PROTEIN"/>
    <property type="match status" value="1"/>
</dbReference>
<accession>A0A921Z0G7</accession>
<dbReference type="Proteomes" id="UP000791440">
    <property type="component" value="Unassembled WGS sequence"/>
</dbReference>